<dbReference type="SMART" id="SM00267">
    <property type="entry name" value="GGDEF"/>
    <property type="match status" value="1"/>
</dbReference>
<dbReference type="FunFam" id="3.30.70.270:FF:000001">
    <property type="entry name" value="Diguanylate cyclase domain protein"/>
    <property type="match status" value="1"/>
</dbReference>
<protein>
    <recommendedName>
        <fullName evidence="2">GGDEF domain-containing protein</fullName>
    </recommendedName>
</protein>
<keyword evidence="1" id="KW-1133">Transmembrane helix</keyword>
<dbReference type="InterPro" id="IPR029787">
    <property type="entry name" value="Nucleotide_cyclase"/>
</dbReference>
<keyword evidence="1" id="KW-0812">Transmembrane</keyword>
<dbReference type="Pfam" id="PF00990">
    <property type="entry name" value="GGDEF"/>
    <property type="match status" value="1"/>
</dbReference>
<gene>
    <name evidence="3" type="ORF">METZ01_LOCUS55216</name>
</gene>
<dbReference type="Gene3D" id="3.30.450.40">
    <property type="match status" value="1"/>
</dbReference>
<dbReference type="Gene3D" id="3.30.70.270">
    <property type="match status" value="1"/>
</dbReference>
<organism evidence="3">
    <name type="scientific">marine metagenome</name>
    <dbReference type="NCBI Taxonomy" id="408172"/>
    <lineage>
        <taxon>unclassified sequences</taxon>
        <taxon>metagenomes</taxon>
        <taxon>ecological metagenomes</taxon>
    </lineage>
</organism>
<dbReference type="EMBL" id="UINC01002997">
    <property type="protein sequence ID" value="SVA02362.1"/>
    <property type="molecule type" value="Genomic_DNA"/>
</dbReference>
<dbReference type="PANTHER" id="PTHR45138">
    <property type="entry name" value="REGULATORY COMPONENTS OF SENSORY TRANSDUCTION SYSTEM"/>
    <property type="match status" value="1"/>
</dbReference>
<keyword evidence="1" id="KW-0472">Membrane</keyword>
<feature type="transmembrane region" description="Helical" evidence="1">
    <location>
        <begin position="33"/>
        <end position="51"/>
    </location>
</feature>
<dbReference type="SUPFAM" id="SSF55073">
    <property type="entry name" value="Nucleotide cyclase"/>
    <property type="match status" value="1"/>
</dbReference>
<feature type="domain" description="GGDEF" evidence="2">
    <location>
        <begin position="426"/>
        <end position="559"/>
    </location>
</feature>
<name>A0A381SE57_9ZZZZ</name>
<dbReference type="NCBIfam" id="TIGR00254">
    <property type="entry name" value="GGDEF"/>
    <property type="match status" value="1"/>
</dbReference>
<dbReference type="GO" id="GO:0052621">
    <property type="term" value="F:diguanylate cyclase activity"/>
    <property type="evidence" value="ECO:0007669"/>
    <property type="project" value="TreeGrafter"/>
</dbReference>
<dbReference type="InterPro" id="IPR029016">
    <property type="entry name" value="GAF-like_dom_sf"/>
</dbReference>
<dbReference type="SUPFAM" id="SSF55781">
    <property type="entry name" value="GAF domain-like"/>
    <property type="match status" value="1"/>
</dbReference>
<evidence type="ECO:0000256" key="1">
    <source>
        <dbReference type="SAM" id="Phobius"/>
    </source>
</evidence>
<dbReference type="PROSITE" id="PS50887">
    <property type="entry name" value="GGDEF"/>
    <property type="match status" value="1"/>
</dbReference>
<proteinExistence type="predicted"/>
<dbReference type="AlphaFoldDB" id="A0A381SE57"/>
<dbReference type="InterPro" id="IPR000160">
    <property type="entry name" value="GGDEF_dom"/>
</dbReference>
<dbReference type="CDD" id="cd01949">
    <property type="entry name" value="GGDEF"/>
    <property type="match status" value="1"/>
</dbReference>
<sequence>MNKLSISTFIFLGFCLNICLLIFLPDGNNTVNLIIRLTGAVGLSWLIYFYFQFLGLESIQNHEKNDVTYKLIDIDNSAKAQFSDLIDLTFTTIKDINIDFEPAIYFIEPDSKGYILKDSTSKQFVSRLSIESSIVTKILSSNDINILYQKDNPEEWNNLFDNGSWRGSECVIIQPLLFNENTAGFIIVRSKHFSDINAKDQLLIKHLSDIISLSIKDLDILDKTIERGKDQSQIFDLLTQINLGHSETEILNKFRNLINYFYNYDCLTISKIDESEKRANIKLIDGVKKDIPEQNEFNINGTINGLPYTKNTLINSSNSKFNLFRFSSSEKFTDSKNNFIGVPILIDEKLWGAIMIESFSDQVFNENDEKLLLLIVRAMQASMFWHTEYQNMYENAIKDGLTGLLNHKTFMDRAREEIERARRFQHHLVFLMYDLDKFKRINDTLGHPYGDYVINTAAKIIKDNVRSIDLVARYGGEEFAVVLVNTTTEAAMTVAQRIVDNIADHNFIMEAKEVNMTISSGLSEYPNDSDQLKDLIQYADEGLYKTKDNGGNGVTVYHAMVN</sequence>
<dbReference type="GO" id="GO:0005886">
    <property type="term" value="C:plasma membrane"/>
    <property type="evidence" value="ECO:0007669"/>
    <property type="project" value="TreeGrafter"/>
</dbReference>
<reference evidence="3" key="1">
    <citation type="submission" date="2018-05" db="EMBL/GenBank/DDBJ databases">
        <authorList>
            <person name="Lanie J.A."/>
            <person name="Ng W.-L."/>
            <person name="Kazmierczak K.M."/>
            <person name="Andrzejewski T.M."/>
            <person name="Davidsen T.M."/>
            <person name="Wayne K.J."/>
            <person name="Tettelin H."/>
            <person name="Glass J.I."/>
            <person name="Rusch D."/>
            <person name="Podicherti R."/>
            <person name="Tsui H.-C.T."/>
            <person name="Winkler M.E."/>
        </authorList>
    </citation>
    <scope>NUCLEOTIDE SEQUENCE</scope>
</reference>
<dbReference type="InterPro" id="IPR043128">
    <property type="entry name" value="Rev_trsase/Diguanyl_cyclase"/>
</dbReference>
<evidence type="ECO:0000259" key="2">
    <source>
        <dbReference type="PROSITE" id="PS50887"/>
    </source>
</evidence>
<dbReference type="PANTHER" id="PTHR45138:SF9">
    <property type="entry name" value="DIGUANYLATE CYCLASE DGCM-RELATED"/>
    <property type="match status" value="1"/>
</dbReference>
<feature type="transmembrane region" description="Helical" evidence="1">
    <location>
        <begin position="6"/>
        <end position="24"/>
    </location>
</feature>
<accession>A0A381SE57</accession>
<dbReference type="InterPro" id="IPR050469">
    <property type="entry name" value="Diguanylate_Cyclase"/>
</dbReference>
<dbReference type="GO" id="GO:1902201">
    <property type="term" value="P:negative regulation of bacterial-type flagellum-dependent cell motility"/>
    <property type="evidence" value="ECO:0007669"/>
    <property type="project" value="TreeGrafter"/>
</dbReference>
<evidence type="ECO:0000313" key="3">
    <source>
        <dbReference type="EMBL" id="SVA02362.1"/>
    </source>
</evidence>
<dbReference type="GO" id="GO:0043709">
    <property type="term" value="P:cell adhesion involved in single-species biofilm formation"/>
    <property type="evidence" value="ECO:0007669"/>
    <property type="project" value="TreeGrafter"/>
</dbReference>